<proteinExistence type="predicted"/>
<dbReference type="AlphaFoldDB" id="A0A1V2IKK9"/>
<dbReference type="RefSeq" id="WP_076812575.1">
    <property type="nucleotide sequence ID" value="NZ_MOMC01000003.1"/>
</dbReference>
<name>A0A1V2IKK9_9ACTN</name>
<dbReference type="STRING" id="1834516.BL253_01110"/>
<comment type="caution">
    <text evidence="1">The sequence shown here is derived from an EMBL/GenBank/DDBJ whole genome shotgun (WGS) entry which is preliminary data.</text>
</comment>
<evidence type="ECO:0000313" key="2">
    <source>
        <dbReference type="Proteomes" id="UP000188929"/>
    </source>
</evidence>
<dbReference type="EMBL" id="MOMC01000003">
    <property type="protein sequence ID" value="ONH33647.1"/>
    <property type="molecule type" value="Genomic_DNA"/>
</dbReference>
<evidence type="ECO:0000313" key="1">
    <source>
        <dbReference type="EMBL" id="ONH33647.1"/>
    </source>
</evidence>
<organism evidence="1 2">
    <name type="scientific">Pseudofrankia asymbiotica</name>
    <dbReference type="NCBI Taxonomy" id="1834516"/>
    <lineage>
        <taxon>Bacteria</taxon>
        <taxon>Bacillati</taxon>
        <taxon>Actinomycetota</taxon>
        <taxon>Actinomycetes</taxon>
        <taxon>Frankiales</taxon>
        <taxon>Frankiaceae</taxon>
        <taxon>Pseudofrankia</taxon>
    </lineage>
</organism>
<protein>
    <submittedName>
        <fullName evidence="1">Uncharacterized protein</fullName>
    </submittedName>
</protein>
<keyword evidence="2" id="KW-1185">Reference proteome</keyword>
<accession>A0A1V2IKK9</accession>
<sequence length="66" mass="7013">MTARLVVVGTAEDCADVIEILSLCSDVRKVEIGAEQNGWVCVTADVQPDRCGRLGLDDDEAPVPTP</sequence>
<dbReference type="Proteomes" id="UP000188929">
    <property type="component" value="Unassembled WGS sequence"/>
</dbReference>
<reference evidence="2" key="1">
    <citation type="submission" date="2016-10" db="EMBL/GenBank/DDBJ databases">
        <title>Frankia sp. NRRL B-16386 Genome sequencing.</title>
        <authorList>
            <person name="Ghodhbane-Gtari F."/>
            <person name="Swanson E."/>
            <person name="Gueddou A."/>
            <person name="Hezbri K."/>
            <person name="Ktari K."/>
            <person name="Nouioui I."/>
            <person name="Morris K."/>
            <person name="Simpson S."/>
            <person name="Abebe-Akele F."/>
            <person name="Thomas K."/>
            <person name="Gtari M."/>
            <person name="Tisa L.S."/>
        </authorList>
    </citation>
    <scope>NUCLEOTIDE SEQUENCE [LARGE SCALE GENOMIC DNA]</scope>
    <source>
        <strain evidence="2">NRRL B-16386</strain>
    </source>
</reference>
<gene>
    <name evidence="1" type="ORF">BL253_01110</name>
</gene>